<evidence type="ECO:0000313" key="3">
    <source>
        <dbReference type="Proteomes" id="UP001178507"/>
    </source>
</evidence>
<proteinExistence type="predicted"/>
<name>A0AA36HSN9_9DINO</name>
<dbReference type="SUPFAM" id="SSF49562">
    <property type="entry name" value="C2 domain (Calcium/lipid-binding domain, CaLB)"/>
    <property type="match status" value="1"/>
</dbReference>
<protein>
    <recommendedName>
        <fullName evidence="1">C2 domain-containing protein</fullName>
    </recommendedName>
</protein>
<dbReference type="Proteomes" id="UP001178507">
    <property type="component" value="Unassembled WGS sequence"/>
</dbReference>
<dbReference type="Gene3D" id="2.60.40.150">
    <property type="entry name" value="C2 domain"/>
    <property type="match status" value="1"/>
</dbReference>
<reference evidence="2" key="1">
    <citation type="submission" date="2023-08" db="EMBL/GenBank/DDBJ databases">
        <authorList>
            <person name="Chen Y."/>
            <person name="Shah S."/>
            <person name="Dougan E. K."/>
            <person name="Thang M."/>
            <person name="Chan C."/>
        </authorList>
    </citation>
    <scope>NUCLEOTIDE SEQUENCE</scope>
</reference>
<dbReference type="EMBL" id="CAUJNA010000265">
    <property type="protein sequence ID" value="CAJ1374614.1"/>
    <property type="molecule type" value="Genomic_DNA"/>
</dbReference>
<dbReference type="AlphaFoldDB" id="A0AA36HSN9"/>
<sequence length="160" mass="17924">MECAPSLPPEAMGPARTLLTSASQEKLPTEDHKKALDRALLQQRLQIWVLRGELVRSFETFGKMDPFVVVEHLPKSGPAWEFARTRTDWGGHMKPSFNYLCRSIEVDGEDVIRFKILEKNFGELGTPTFCGEASASVRTMLGSNDIIAGGRKCSKSKFRH</sequence>
<gene>
    <name evidence="2" type="ORF">EVOR1521_LOCUS4125</name>
</gene>
<dbReference type="InterPro" id="IPR000008">
    <property type="entry name" value="C2_dom"/>
</dbReference>
<dbReference type="PROSITE" id="PS50004">
    <property type="entry name" value="C2"/>
    <property type="match status" value="1"/>
</dbReference>
<dbReference type="InterPro" id="IPR035892">
    <property type="entry name" value="C2_domain_sf"/>
</dbReference>
<accession>A0AA36HSN9</accession>
<keyword evidence="3" id="KW-1185">Reference proteome</keyword>
<organism evidence="2 3">
    <name type="scientific">Effrenium voratum</name>
    <dbReference type="NCBI Taxonomy" id="2562239"/>
    <lineage>
        <taxon>Eukaryota</taxon>
        <taxon>Sar</taxon>
        <taxon>Alveolata</taxon>
        <taxon>Dinophyceae</taxon>
        <taxon>Suessiales</taxon>
        <taxon>Symbiodiniaceae</taxon>
        <taxon>Effrenium</taxon>
    </lineage>
</organism>
<evidence type="ECO:0000259" key="1">
    <source>
        <dbReference type="PROSITE" id="PS50004"/>
    </source>
</evidence>
<comment type="caution">
    <text evidence="2">The sequence shown here is derived from an EMBL/GenBank/DDBJ whole genome shotgun (WGS) entry which is preliminary data.</text>
</comment>
<evidence type="ECO:0000313" key="2">
    <source>
        <dbReference type="EMBL" id="CAJ1374614.1"/>
    </source>
</evidence>
<dbReference type="CDD" id="cd00030">
    <property type="entry name" value="C2"/>
    <property type="match status" value="1"/>
</dbReference>
<feature type="domain" description="C2" evidence="1">
    <location>
        <begin position="26"/>
        <end position="150"/>
    </location>
</feature>